<sequence>MYLVVTIVATKKHTVGPLIQTQYTDDGPLLSPYQGTWLHSLLHIGSLEGFFQNLIYVVFSNPLRGTKL</sequence>
<comment type="caution">
    <text evidence="1">The sequence shown here is derived from an EMBL/GenBank/DDBJ whole genome shotgun (WGS) entry which is preliminary data.</text>
</comment>
<dbReference type="EMBL" id="CAKMRJ010004445">
    <property type="protein sequence ID" value="CAH1438041.1"/>
    <property type="molecule type" value="Genomic_DNA"/>
</dbReference>
<accession>A0AAU9NJN7</accession>
<evidence type="ECO:0000313" key="1">
    <source>
        <dbReference type="EMBL" id="CAH1438041.1"/>
    </source>
</evidence>
<proteinExistence type="predicted"/>
<evidence type="ECO:0000313" key="2">
    <source>
        <dbReference type="Proteomes" id="UP001157418"/>
    </source>
</evidence>
<name>A0AAU9NJN7_9ASTR</name>
<gene>
    <name evidence="1" type="ORF">LVIROSA_LOCUS24323</name>
</gene>
<dbReference type="AlphaFoldDB" id="A0AAU9NJN7"/>
<protein>
    <submittedName>
        <fullName evidence="1">Uncharacterized protein</fullName>
    </submittedName>
</protein>
<keyword evidence="2" id="KW-1185">Reference proteome</keyword>
<organism evidence="1 2">
    <name type="scientific">Lactuca virosa</name>
    <dbReference type="NCBI Taxonomy" id="75947"/>
    <lineage>
        <taxon>Eukaryota</taxon>
        <taxon>Viridiplantae</taxon>
        <taxon>Streptophyta</taxon>
        <taxon>Embryophyta</taxon>
        <taxon>Tracheophyta</taxon>
        <taxon>Spermatophyta</taxon>
        <taxon>Magnoliopsida</taxon>
        <taxon>eudicotyledons</taxon>
        <taxon>Gunneridae</taxon>
        <taxon>Pentapetalae</taxon>
        <taxon>asterids</taxon>
        <taxon>campanulids</taxon>
        <taxon>Asterales</taxon>
        <taxon>Asteraceae</taxon>
        <taxon>Cichorioideae</taxon>
        <taxon>Cichorieae</taxon>
        <taxon>Lactucinae</taxon>
        <taxon>Lactuca</taxon>
    </lineage>
</organism>
<reference evidence="1 2" key="1">
    <citation type="submission" date="2022-01" db="EMBL/GenBank/DDBJ databases">
        <authorList>
            <person name="Xiong W."/>
            <person name="Schranz E."/>
        </authorList>
    </citation>
    <scope>NUCLEOTIDE SEQUENCE [LARGE SCALE GENOMIC DNA]</scope>
</reference>
<dbReference type="Proteomes" id="UP001157418">
    <property type="component" value="Unassembled WGS sequence"/>
</dbReference>